<dbReference type="AlphaFoldDB" id="A0A7S4HLJ6"/>
<dbReference type="Gene3D" id="3.20.20.70">
    <property type="entry name" value="Aldolase class I"/>
    <property type="match status" value="1"/>
</dbReference>
<dbReference type="EC" id="4.2.1.20" evidence="4"/>
<evidence type="ECO:0000256" key="3">
    <source>
        <dbReference type="ARBA" id="ARBA00011270"/>
    </source>
</evidence>
<evidence type="ECO:0000256" key="1">
    <source>
        <dbReference type="ARBA" id="ARBA00003365"/>
    </source>
</evidence>
<dbReference type="UniPathway" id="UPA00035">
    <property type="reaction ID" value="UER00044"/>
</dbReference>
<dbReference type="FunFam" id="3.20.20.70:FF:000037">
    <property type="entry name" value="Tryptophan synthase alpha chain"/>
    <property type="match status" value="1"/>
</dbReference>
<reference evidence="11" key="1">
    <citation type="submission" date="2021-01" db="EMBL/GenBank/DDBJ databases">
        <authorList>
            <person name="Corre E."/>
            <person name="Pelletier E."/>
            <person name="Niang G."/>
            <person name="Scheremetjew M."/>
            <person name="Finn R."/>
            <person name="Kale V."/>
            <person name="Holt S."/>
            <person name="Cochrane G."/>
            <person name="Meng A."/>
            <person name="Brown T."/>
            <person name="Cohen L."/>
        </authorList>
    </citation>
    <scope>NUCLEOTIDE SEQUENCE</scope>
    <source>
        <strain evidence="11">DIVA3 518/3/11/1/6</strain>
    </source>
</reference>
<proteinExistence type="inferred from homology"/>
<dbReference type="InterPro" id="IPR011060">
    <property type="entry name" value="RibuloseP-bd_barrel"/>
</dbReference>
<evidence type="ECO:0000313" key="11">
    <source>
        <dbReference type="EMBL" id="CAE2202902.1"/>
    </source>
</evidence>
<evidence type="ECO:0000256" key="8">
    <source>
        <dbReference type="ARBA" id="ARBA00023239"/>
    </source>
</evidence>
<comment type="subunit">
    <text evidence="3">Tetramer of two alpha and two beta chains.</text>
</comment>
<evidence type="ECO:0000256" key="6">
    <source>
        <dbReference type="ARBA" id="ARBA00022822"/>
    </source>
</evidence>
<comment type="similarity">
    <text evidence="10">Belongs to the TrpA family.</text>
</comment>
<dbReference type="InterPro" id="IPR018204">
    <property type="entry name" value="Trp_synthase_alpha_AS"/>
</dbReference>
<keyword evidence="6" id="KW-0822">Tryptophan biosynthesis</keyword>
<organism evidence="11">
    <name type="scientific">Vannella robusta</name>
    <dbReference type="NCBI Taxonomy" id="1487602"/>
    <lineage>
        <taxon>Eukaryota</taxon>
        <taxon>Amoebozoa</taxon>
        <taxon>Discosea</taxon>
        <taxon>Flabellinia</taxon>
        <taxon>Vannellidae</taxon>
        <taxon>Vannella</taxon>
    </lineage>
</organism>
<dbReference type="SUPFAM" id="SSF51366">
    <property type="entry name" value="Ribulose-phoshate binding barrel"/>
    <property type="match status" value="1"/>
</dbReference>
<comment type="pathway">
    <text evidence="2">Amino-acid biosynthesis; L-tryptophan biosynthesis; L-tryptophan from chorismate: step 5/5.</text>
</comment>
<dbReference type="GO" id="GO:0005829">
    <property type="term" value="C:cytosol"/>
    <property type="evidence" value="ECO:0007669"/>
    <property type="project" value="TreeGrafter"/>
</dbReference>
<dbReference type="PANTHER" id="PTHR43406">
    <property type="entry name" value="TRYPTOPHAN SYNTHASE, ALPHA CHAIN"/>
    <property type="match status" value="1"/>
</dbReference>
<dbReference type="InterPro" id="IPR013785">
    <property type="entry name" value="Aldolase_TIM"/>
</dbReference>
<evidence type="ECO:0000256" key="2">
    <source>
        <dbReference type="ARBA" id="ARBA00004733"/>
    </source>
</evidence>
<evidence type="ECO:0000256" key="4">
    <source>
        <dbReference type="ARBA" id="ARBA00012043"/>
    </source>
</evidence>
<protein>
    <recommendedName>
        <fullName evidence="4">tryptophan synthase</fullName>
        <ecNumber evidence="4">4.2.1.20</ecNumber>
    </recommendedName>
</protein>
<dbReference type="PROSITE" id="PS00167">
    <property type="entry name" value="TRP_SYNTHASE_ALPHA"/>
    <property type="match status" value="1"/>
</dbReference>
<dbReference type="NCBIfam" id="TIGR00262">
    <property type="entry name" value="trpA"/>
    <property type="match status" value="1"/>
</dbReference>
<gene>
    <name evidence="11" type="ORF">VSP0166_LOCUS1985</name>
</gene>
<evidence type="ECO:0000256" key="7">
    <source>
        <dbReference type="ARBA" id="ARBA00023141"/>
    </source>
</evidence>
<keyword evidence="7" id="KW-0057">Aromatic amino acid biosynthesis</keyword>
<name>A0A7S4HLJ6_9EUKA</name>
<keyword evidence="5" id="KW-0028">Amino-acid biosynthesis</keyword>
<keyword evidence="8" id="KW-0456">Lyase</keyword>
<dbReference type="HAMAP" id="MF_00131">
    <property type="entry name" value="Trp_synth_alpha"/>
    <property type="match status" value="1"/>
</dbReference>
<comment type="function">
    <text evidence="1">The alpha subunit is responsible for the aldol cleavage of indoleglycerol phosphate to indole and glyceraldehyde 3-phosphate.</text>
</comment>
<evidence type="ECO:0000256" key="9">
    <source>
        <dbReference type="ARBA" id="ARBA00049047"/>
    </source>
</evidence>
<accession>A0A7S4HLJ6</accession>
<dbReference type="Pfam" id="PF00290">
    <property type="entry name" value="Trp_syntA"/>
    <property type="match status" value="1"/>
</dbReference>
<evidence type="ECO:0000256" key="5">
    <source>
        <dbReference type="ARBA" id="ARBA00022605"/>
    </source>
</evidence>
<dbReference type="EMBL" id="HBKP01002789">
    <property type="protein sequence ID" value="CAE2202902.1"/>
    <property type="molecule type" value="Transcribed_RNA"/>
</dbReference>
<dbReference type="CDD" id="cd04724">
    <property type="entry name" value="Tryptophan_synthase_alpha"/>
    <property type="match status" value="1"/>
</dbReference>
<comment type="catalytic activity">
    <reaction evidence="9">
        <text>(1S,2R)-1-C-(indol-3-yl)glycerol 3-phosphate + L-serine = D-glyceraldehyde 3-phosphate + L-tryptophan + H2O</text>
        <dbReference type="Rhea" id="RHEA:10532"/>
        <dbReference type="ChEBI" id="CHEBI:15377"/>
        <dbReference type="ChEBI" id="CHEBI:33384"/>
        <dbReference type="ChEBI" id="CHEBI:57912"/>
        <dbReference type="ChEBI" id="CHEBI:58866"/>
        <dbReference type="ChEBI" id="CHEBI:59776"/>
        <dbReference type="EC" id="4.2.1.20"/>
    </reaction>
</comment>
<dbReference type="InterPro" id="IPR002028">
    <property type="entry name" value="Trp_synthase_suA"/>
</dbReference>
<sequence>MEQLRETFTTNTKNGRTTFVAYVTCGYPTLEDTVSILLGLQAGGADVIELGVPFSDPLADGPTIQMASCVALENGVTLDTCFDVLEESRKKGLTVPVIFMGYYNPFYQYGEERCVQRMKEAGGNGFIIVDLPLGEESDDFVSFCHTNKISVIPLIAPTTTTKRMKTIVKKATGFIYCVALSGVTGSRTELPADLKNYIERVKSVNENNVPLAVGFGISTREHFLQVSEVAEGVVIGSAIIKTLKSAQENNSSLAEAVQSYAASIVGK</sequence>
<dbReference type="GO" id="GO:0004834">
    <property type="term" value="F:tryptophan synthase activity"/>
    <property type="evidence" value="ECO:0007669"/>
    <property type="project" value="UniProtKB-EC"/>
</dbReference>
<evidence type="ECO:0000256" key="10">
    <source>
        <dbReference type="RuleBase" id="RU003662"/>
    </source>
</evidence>
<dbReference type="PANTHER" id="PTHR43406:SF1">
    <property type="entry name" value="TRYPTOPHAN SYNTHASE ALPHA CHAIN, CHLOROPLASTIC"/>
    <property type="match status" value="1"/>
</dbReference>